<dbReference type="OrthoDB" id="5457012at2"/>
<keyword evidence="4" id="KW-1185">Reference proteome</keyword>
<evidence type="ECO:0000259" key="2">
    <source>
        <dbReference type="SMART" id="SM00822"/>
    </source>
</evidence>
<dbReference type="SMART" id="SM00822">
    <property type="entry name" value="PKS_KR"/>
    <property type="match status" value="1"/>
</dbReference>
<name>A0A502CIS4_9SPHN</name>
<dbReference type="PANTHER" id="PTHR43975">
    <property type="entry name" value="ZGC:101858"/>
    <property type="match status" value="1"/>
</dbReference>
<reference evidence="3 4" key="1">
    <citation type="journal article" date="2019" name="Environ. Microbiol.">
        <title>Species interactions and distinct microbial communities in high Arctic permafrost affected cryosols are associated with the CH4 and CO2 gas fluxes.</title>
        <authorList>
            <person name="Altshuler I."/>
            <person name="Hamel J."/>
            <person name="Turney S."/>
            <person name="Magnuson E."/>
            <person name="Levesque R."/>
            <person name="Greer C."/>
            <person name="Whyte L.G."/>
        </authorList>
    </citation>
    <scope>NUCLEOTIDE SEQUENCE [LARGE SCALE GENOMIC DNA]</scope>
    <source>
        <strain evidence="3 4">S5.1</strain>
    </source>
</reference>
<dbReference type="InterPro" id="IPR020904">
    <property type="entry name" value="Sc_DH/Rdtase_CS"/>
</dbReference>
<dbReference type="NCBIfam" id="NF005559">
    <property type="entry name" value="PRK07231.1"/>
    <property type="match status" value="1"/>
</dbReference>
<accession>A0A502CIS4</accession>
<dbReference type="InterPro" id="IPR057326">
    <property type="entry name" value="KR_dom"/>
</dbReference>
<comment type="similarity">
    <text evidence="1">Belongs to the short-chain dehydrogenases/reductases (SDR) family.</text>
</comment>
<dbReference type="InterPro" id="IPR002347">
    <property type="entry name" value="SDR_fam"/>
</dbReference>
<evidence type="ECO:0000256" key="1">
    <source>
        <dbReference type="ARBA" id="ARBA00006484"/>
    </source>
</evidence>
<sequence>MAGFTGKTVIVTGAGSGIGAAIAQRFHDEGANLIVIGRTEDKLRDATKAFDDARVAIHAGDVADPAVGEAAVRLAIDRFGGLDVLVNNAATAMGGDVESTSIEDFDRIMATNVRGYFAMAKAAMPALKKTKGSIVMTSSASGRGGDWGMLAYNISKGAVDNMVRAMALDSGRHGVRVNAVSPSLTATPMAKNLQNEALLAKFMDRIPMRRVGQPDDVAKVVLFLASDAAGFVTGVMIPVDGGVSASNGQPNMRS</sequence>
<dbReference type="Gene3D" id="3.40.50.720">
    <property type="entry name" value="NAD(P)-binding Rossmann-like Domain"/>
    <property type="match status" value="1"/>
</dbReference>
<organism evidence="3 4">
    <name type="scientific">Sphingomonas oligophenolica</name>
    <dbReference type="NCBI Taxonomy" id="301154"/>
    <lineage>
        <taxon>Bacteria</taxon>
        <taxon>Pseudomonadati</taxon>
        <taxon>Pseudomonadota</taxon>
        <taxon>Alphaproteobacteria</taxon>
        <taxon>Sphingomonadales</taxon>
        <taxon>Sphingomonadaceae</taxon>
        <taxon>Sphingomonas</taxon>
    </lineage>
</organism>
<feature type="domain" description="Ketoreductase" evidence="2">
    <location>
        <begin position="7"/>
        <end position="183"/>
    </location>
</feature>
<dbReference type="PRINTS" id="PR00080">
    <property type="entry name" value="SDRFAMILY"/>
</dbReference>
<gene>
    <name evidence="3" type="ORF">EAH84_07535</name>
</gene>
<comment type="caution">
    <text evidence="3">The sequence shown here is derived from an EMBL/GenBank/DDBJ whole genome shotgun (WGS) entry which is preliminary data.</text>
</comment>
<evidence type="ECO:0000313" key="4">
    <source>
        <dbReference type="Proteomes" id="UP000318413"/>
    </source>
</evidence>
<dbReference type="EMBL" id="RCZK01000005">
    <property type="protein sequence ID" value="TPG12632.1"/>
    <property type="molecule type" value="Genomic_DNA"/>
</dbReference>
<dbReference type="InterPro" id="IPR036291">
    <property type="entry name" value="NAD(P)-bd_dom_sf"/>
</dbReference>
<dbReference type="PANTHER" id="PTHR43975:SF2">
    <property type="entry name" value="EG:BACR7A4.14 PROTEIN-RELATED"/>
    <property type="match status" value="1"/>
</dbReference>
<dbReference type="FunFam" id="3.40.50.720:FF:000084">
    <property type="entry name" value="Short-chain dehydrogenase reductase"/>
    <property type="match status" value="1"/>
</dbReference>
<dbReference type="Pfam" id="PF13561">
    <property type="entry name" value="adh_short_C2"/>
    <property type="match status" value="1"/>
</dbReference>
<dbReference type="PRINTS" id="PR00081">
    <property type="entry name" value="GDHRDH"/>
</dbReference>
<dbReference type="PROSITE" id="PS00061">
    <property type="entry name" value="ADH_SHORT"/>
    <property type="match status" value="1"/>
</dbReference>
<evidence type="ECO:0000313" key="3">
    <source>
        <dbReference type="EMBL" id="TPG12632.1"/>
    </source>
</evidence>
<dbReference type="CDD" id="cd05233">
    <property type="entry name" value="SDR_c"/>
    <property type="match status" value="1"/>
</dbReference>
<dbReference type="AlphaFoldDB" id="A0A502CIS4"/>
<dbReference type="RefSeq" id="WP_140870131.1">
    <property type="nucleotide sequence ID" value="NZ_RCZK01000005.1"/>
</dbReference>
<dbReference type="SUPFAM" id="SSF51735">
    <property type="entry name" value="NAD(P)-binding Rossmann-fold domains"/>
    <property type="match status" value="1"/>
</dbReference>
<dbReference type="Proteomes" id="UP000318413">
    <property type="component" value="Unassembled WGS sequence"/>
</dbReference>
<protein>
    <submittedName>
        <fullName evidence="3">SDR family oxidoreductase</fullName>
    </submittedName>
</protein>
<proteinExistence type="inferred from homology"/>